<dbReference type="Pfam" id="PF09836">
    <property type="entry name" value="DUF2063"/>
    <property type="match status" value="1"/>
</dbReference>
<evidence type="ECO:0000313" key="2">
    <source>
        <dbReference type="EMBL" id="MFC2966830.1"/>
    </source>
</evidence>
<dbReference type="InterPro" id="IPR018640">
    <property type="entry name" value="DUF2063"/>
</dbReference>
<protein>
    <submittedName>
        <fullName evidence="2">DUF2063 domain-containing protein</fullName>
    </submittedName>
</protein>
<dbReference type="Gene3D" id="1.10.150.690">
    <property type="entry name" value="DUF2063"/>
    <property type="match status" value="1"/>
</dbReference>
<evidence type="ECO:0000313" key="3">
    <source>
        <dbReference type="Proteomes" id="UP001595443"/>
    </source>
</evidence>
<dbReference type="InterPro" id="IPR044922">
    <property type="entry name" value="DUF2063_N_sf"/>
</dbReference>
<dbReference type="RefSeq" id="WP_377831455.1">
    <property type="nucleotide sequence ID" value="NZ_JBHRSK010000002.1"/>
</dbReference>
<reference evidence="3" key="1">
    <citation type="journal article" date="2019" name="Int. J. Syst. Evol. Microbiol.">
        <title>The Global Catalogue of Microorganisms (GCM) 10K type strain sequencing project: providing services to taxonomists for standard genome sequencing and annotation.</title>
        <authorList>
            <consortium name="The Broad Institute Genomics Platform"/>
            <consortium name="The Broad Institute Genome Sequencing Center for Infectious Disease"/>
            <person name="Wu L."/>
            <person name="Ma J."/>
        </authorList>
    </citation>
    <scope>NUCLEOTIDE SEQUENCE [LARGE SCALE GENOMIC DNA]</scope>
    <source>
        <strain evidence="3">KCTC 62192</strain>
    </source>
</reference>
<evidence type="ECO:0000259" key="1">
    <source>
        <dbReference type="Pfam" id="PF09836"/>
    </source>
</evidence>
<proteinExistence type="predicted"/>
<dbReference type="Proteomes" id="UP001595443">
    <property type="component" value="Unassembled WGS sequence"/>
</dbReference>
<sequence length="269" mass="28143">MLPLRDRQAGFGAALLDPEAAVPDGLVGPDGQPSPRRFAVYRNNVVSSLIDALAAAYPVVQRLVGERFFRAAARIFVTANPPDSPIMLRYGAGFATFLDGFPPLADYPYIGDVARVERAWLEAYHAPEAAPISQEALAATAPEYLPMLGAALHPSCRIVTSDYPAGTIWQANTGQAPPGAIDLTCGETVLIARPEATVELRLLPPGPARFLLALAAGSSLTDAAETALRAAPDLDIGAALSGLIGLGLLTDLRPVAAGDRAERPSSKQA</sequence>
<dbReference type="EMBL" id="JBHRSK010000002">
    <property type="protein sequence ID" value="MFC2966830.1"/>
    <property type="molecule type" value="Genomic_DNA"/>
</dbReference>
<accession>A0ABV7ACE9</accession>
<comment type="caution">
    <text evidence="2">The sequence shown here is derived from an EMBL/GenBank/DDBJ whole genome shotgun (WGS) entry which is preliminary data.</text>
</comment>
<keyword evidence="3" id="KW-1185">Reference proteome</keyword>
<name>A0ABV7ACE9_9RHOB</name>
<gene>
    <name evidence="2" type="ORF">ACFOES_01875</name>
</gene>
<organism evidence="2 3">
    <name type="scientific">Acidimangrovimonas pyrenivorans</name>
    <dbReference type="NCBI Taxonomy" id="2030798"/>
    <lineage>
        <taxon>Bacteria</taxon>
        <taxon>Pseudomonadati</taxon>
        <taxon>Pseudomonadota</taxon>
        <taxon>Alphaproteobacteria</taxon>
        <taxon>Rhodobacterales</taxon>
        <taxon>Paracoccaceae</taxon>
        <taxon>Acidimangrovimonas</taxon>
    </lineage>
</organism>
<feature type="domain" description="Putative DNA-binding" evidence="1">
    <location>
        <begin position="8"/>
        <end position="98"/>
    </location>
</feature>